<evidence type="ECO:0000256" key="2">
    <source>
        <dbReference type="SAM" id="SignalP"/>
    </source>
</evidence>
<dbReference type="AlphaFoldDB" id="A0A4Y2X923"/>
<keyword evidence="4" id="KW-1185">Reference proteome</keyword>
<proteinExistence type="predicted"/>
<feature type="region of interest" description="Disordered" evidence="1">
    <location>
        <begin position="43"/>
        <end position="65"/>
    </location>
</feature>
<name>A0A4Y2X923_ARAVE</name>
<comment type="caution">
    <text evidence="3">The sequence shown here is derived from an EMBL/GenBank/DDBJ whole genome shotgun (WGS) entry which is preliminary data.</text>
</comment>
<evidence type="ECO:0000256" key="1">
    <source>
        <dbReference type="SAM" id="MobiDB-lite"/>
    </source>
</evidence>
<evidence type="ECO:0000313" key="3">
    <source>
        <dbReference type="EMBL" id="GBO45679.1"/>
    </source>
</evidence>
<reference evidence="3 4" key="1">
    <citation type="journal article" date="2019" name="Sci. Rep.">
        <title>Orb-weaving spider Araneus ventricosus genome elucidates the spidroin gene catalogue.</title>
        <authorList>
            <person name="Kono N."/>
            <person name="Nakamura H."/>
            <person name="Ohtoshi R."/>
            <person name="Moran D.A.P."/>
            <person name="Shinohara A."/>
            <person name="Yoshida Y."/>
            <person name="Fujiwara M."/>
            <person name="Mori M."/>
            <person name="Tomita M."/>
            <person name="Arakawa K."/>
        </authorList>
    </citation>
    <scope>NUCLEOTIDE SEQUENCE [LARGE SCALE GENOMIC DNA]</scope>
</reference>
<organism evidence="3 4">
    <name type="scientific">Araneus ventricosus</name>
    <name type="common">Orbweaver spider</name>
    <name type="synonym">Epeira ventricosa</name>
    <dbReference type="NCBI Taxonomy" id="182803"/>
    <lineage>
        <taxon>Eukaryota</taxon>
        <taxon>Metazoa</taxon>
        <taxon>Ecdysozoa</taxon>
        <taxon>Arthropoda</taxon>
        <taxon>Chelicerata</taxon>
        <taxon>Arachnida</taxon>
        <taxon>Araneae</taxon>
        <taxon>Araneomorphae</taxon>
        <taxon>Entelegynae</taxon>
        <taxon>Araneoidea</taxon>
        <taxon>Araneidae</taxon>
        <taxon>Araneus</taxon>
    </lineage>
</organism>
<evidence type="ECO:0000313" key="4">
    <source>
        <dbReference type="Proteomes" id="UP000499080"/>
    </source>
</evidence>
<feature type="signal peptide" evidence="2">
    <location>
        <begin position="1"/>
        <end position="20"/>
    </location>
</feature>
<keyword evidence="2" id="KW-0732">Signal</keyword>
<protein>
    <submittedName>
        <fullName evidence="3">Uncharacterized protein</fullName>
    </submittedName>
</protein>
<sequence length="95" mass="10999">MTNLWQTCTLVMTNLWQACCKLKLLSGIWFDIWIEDLVSISNSSLSSSNDHMEVSETTQRDSSPNHDSTYSINVFFINIRLKYLGALFFPYQHTT</sequence>
<feature type="compositionally biased region" description="Polar residues" evidence="1">
    <location>
        <begin position="55"/>
        <end position="65"/>
    </location>
</feature>
<feature type="chain" id="PRO_5021435652" evidence="2">
    <location>
        <begin position="21"/>
        <end position="95"/>
    </location>
</feature>
<gene>
    <name evidence="3" type="ORF">AVEN_1430_1</name>
</gene>
<dbReference type="EMBL" id="BGPR01072871">
    <property type="protein sequence ID" value="GBO45679.1"/>
    <property type="molecule type" value="Genomic_DNA"/>
</dbReference>
<dbReference type="Proteomes" id="UP000499080">
    <property type="component" value="Unassembled WGS sequence"/>
</dbReference>
<accession>A0A4Y2X923</accession>